<dbReference type="Gene3D" id="3.90.1720.10">
    <property type="entry name" value="endopeptidase domain like (from Nostoc punctiforme)"/>
    <property type="match status" value="1"/>
</dbReference>
<proteinExistence type="predicted"/>
<organism evidence="2 3">
    <name type="scientific">Trueperella bernardiae</name>
    <dbReference type="NCBI Taxonomy" id="59561"/>
    <lineage>
        <taxon>Bacteria</taxon>
        <taxon>Bacillati</taxon>
        <taxon>Actinomycetota</taxon>
        <taxon>Actinomycetes</taxon>
        <taxon>Actinomycetales</taxon>
        <taxon>Actinomycetaceae</taxon>
        <taxon>Trueperella</taxon>
    </lineage>
</organism>
<feature type="domain" description="Peptidase C51" evidence="1">
    <location>
        <begin position="9"/>
        <end position="144"/>
    </location>
</feature>
<dbReference type="RefSeq" id="WP_285170822.1">
    <property type="nucleotide sequence ID" value="NZ_JASPDQ010000020.1"/>
</dbReference>
<dbReference type="SUPFAM" id="SSF53955">
    <property type="entry name" value="Lysozyme-like"/>
    <property type="match status" value="1"/>
</dbReference>
<evidence type="ECO:0000259" key="1">
    <source>
        <dbReference type="PROSITE" id="PS50911"/>
    </source>
</evidence>
<evidence type="ECO:0000313" key="3">
    <source>
        <dbReference type="Proteomes" id="UP001225576"/>
    </source>
</evidence>
<protein>
    <recommendedName>
        <fullName evidence="1">Peptidase C51 domain-containing protein</fullName>
    </recommendedName>
</protein>
<evidence type="ECO:0000313" key="2">
    <source>
        <dbReference type="EMBL" id="MDK8602364.1"/>
    </source>
</evidence>
<reference evidence="2" key="1">
    <citation type="submission" date="2023-05" db="EMBL/GenBank/DDBJ databases">
        <title>Genomic Catalog of Human Bladder Bacteria.</title>
        <authorList>
            <person name="Du J."/>
        </authorList>
    </citation>
    <scope>NUCLEOTIDE SEQUENCE</scope>
    <source>
        <strain evidence="2">UMB1304A</strain>
    </source>
</reference>
<gene>
    <name evidence="2" type="ORF">QP858_07835</name>
</gene>
<comment type="caution">
    <text evidence="2">The sequence shown here is derived from an EMBL/GenBank/DDBJ whole genome shotgun (WGS) entry which is preliminary data.</text>
</comment>
<dbReference type="EMBL" id="JASPDQ010000020">
    <property type="protein sequence ID" value="MDK8602364.1"/>
    <property type="molecule type" value="Genomic_DNA"/>
</dbReference>
<dbReference type="InterPro" id="IPR023346">
    <property type="entry name" value="Lysozyme-like_dom_sf"/>
</dbReference>
<dbReference type="PROSITE" id="PS50911">
    <property type="entry name" value="CHAP"/>
    <property type="match status" value="1"/>
</dbReference>
<name>A0AAW6ZEQ2_9ACTO</name>
<accession>A0AAW6ZEQ2</accession>
<sequence length="1156" mass="124746">MAMTLAAVKAEVENWYTPLLGQVIDADGAYPGQCVDLIHRFGQDLHGHGSTWGNGDALADNLIKNRGYARVSVSSTWQIGDVVSKWTGWYGGHVFIVLEDLGASVRYLDQNGTGSADAANGPITIRTAKKANILAVARPPRYVGAKAVTAPVPVVSAAEVLSSGGLSNASAIIAGAKAAGVPLHIAAAIVEKESLGRNVYGRDSGGIHSSRPNGVTVDGVTYAPGDLVPVSRDSYRVFLSRLLKSDGSWTGVKSNGVGPMQITYWGYHRDARRAGIDLSNPAKNIEFGLRILAGHLDGSYGKYSVERAGTLYNAGTLANGVNGYGRDLWAKSEKWRVQLAGSTIVDDGADGGGETVIVPENPETPDPAPMVPGPPLPGGQVDIIPDDTDPGPRPALEPVSTVEVKPLPAIAPAPLTTGVGLMSKPMARVKWRDEWWYPTVWDVEWEQGIPGPDQAPWGSGMVSATGSITLTRPVPLLQRHGWNPWRDNIPVLGEPVLVEVSMNGGDTWHRVFTGKVDSSAGAVNDFEVTMRVSEHVDRLATAESTVSIMPKNFRMPSPVNGERYMSIGLHAASVTAEAAAEGGFRATPHPHYAATIMAAPMLGTMWPERGVLESSRTIVPKSASTTTTSDSPDFVRTWWGLTVTNTWSCYRPVAHPSATLRLDQSKAIRCFVAPVKEGPAFIELWWRNHSIMLTVDWRGITVETQDGWRTDKGAEGWRNVLYGRTRPLSDEVKAKGFDLVVWLGRDRSLSISVDGAVSNHTPFPSYPRETTSQDMSQIRVTTRPGATQIGAVQVYSTEDRKIVEPFTRNLILDVDTEDSLFGIPAIEGVLALDLLREQAEKLLVTTYMDEAGMLWSVGRSRMDARKSVRTLTEHDIAKDPAPRWAVGRASVFSGITGTHMQPSASQTRMASAAATDVWEGPSDTLRPGETWEDVATPPDGVDWIYVDHAPTKIGAATIDLVNRDVGSVLGGATRQTDSDGKVAEGLPSVTWFNGEAVRASWKAYPVEVRYTPPEGVVARFQMSTPKVAGLSARYEGVGFLLRARARVAWKKVTTPRPLATNAEQYDGSTYEHDGGWHIQSPAVMDKVRVRLAQQFSQPLPAHASIGVARPDPSITRASTITLSLDGISTPHRVVGVRWEGGPDGIQQTLALRQIRP</sequence>
<dbReference type="Gene3D" id="1.10.530.10">
    <property type="match status" value="1"/>
</dbReference>
<dbReference type="AlphaFoldDB" id="A0AAW6ZEQ2"/>
<dbReference type="InterPro" id="IPR007921">
    <property type="entry name" value="CHAP_dom"/>
</dbReference>
<dbReference type="Proteomes" id="UP001225576">
    <property type="component" value="Unassembled WGS sequence"/>
</dbReference>